<feature type="region of interest" description="Disordered" evidence="1">
    <location>
        <begin position="31"/>
        <end position="81"/>
    </location>
</feature>
<feature type="chain" id="PRO_5030909301" evidence="2">
    <location>
        <begin position="26"/>
        <end position="218"/>
    </location>
</feature>
<protein>
    <submittedName>
        <fullName evidence="3">Uncharacterized protein</fullName>
    </submittedName>
</protein>
<dbReference type="PANTHER" id="PTHR35716">
    <property type="entry name" value="OS05G0574700 PROTEIN-RELATED"/>
    <property type="match status" value="1"/>
</dbReference>
<sequence length="218" mass="24024">MTRSAVALLCQRLILCASLFETISAWSHSTKSPTRTRRLGTCLLGSPRDDANDPSPSPSGGKRAPPKSAWEGAGVPREDLPPGEIPTLLMKGLSLNDFPEIDSGLESMWAFAAGGTKHIFQHNVTEFVESAHETADTLPTSFYGVAMNGQSWEMETDVNMVGGEDGWIATQVMKTISSDGRLRRWQWELRKNRRPPCLGCWMVESIGSSDRRGKFEPE</sequence>
<keyword evidence="2" id="KW-0732">Signal</keyword>
<organism evidence="3">
    <name type="scientific">Pseudictyota dubia</name>
    <dbReference type="NCBI Taxonomy" id="2749911"/>
    <lineage>
        <taxon>Eukaryota</taxon>
        <taxon>Sar</taxon>
        <taxon>Stramenopiles</taxon>
        <taxon>Ochrophyta</taxon>
        <taxon>Bacillariophyta</taxon>
        <taxon>Mediophyceae</taxon>
        <taxon>Biddulphiophycidae</taxon>
        <taxon>Eupodiscales</taxon>
        <taxon>Odontellaceae</taxon>
        <taxon>Pseudictyota</taxon>
    </lineage>
</organism>
<feature type="signal peptide" evidence="2">
    <location>
        <begin position="1"/>
        <end position="25"/>
    </location>
</feature>
<accession>A0A7R9WCQ6</accession>
<reference evidence="3" key="1">
    <citation type="submission" date="2021-01" db="EMBL/GenBank/DDBJ databases">
        <authorList>
            <person name="Corre E."/>
            <person name="Pelletier E."/>
            <person name="Niang G."/>
            <person name="Scheremetjew M."/>
            <person name="Finn R."/>
            <person name="Kale V."/>
            <person name="Holt S."/>
            <person name="Cochrane G."/>
            <person name="Meng A."/>
            <person name="Brown T."/>
            <person name="Cohen L."/>
        </authorList>
    </citation>
    <scope>NUCLEOTIDE SEQUENCE</scope>
    <source>
        <strain evidence="3">CCMP147</strain>
    </source>
</reference>
<dbReference type="AlphaFoldDB" id="A0A7R9WCQ6"/>
<dbReference type="EMBL" id="HBED01038292">
    <property type="protein sequence ID" value="CAD8320866.1"/>
    <property type="molecule type" value="Transcribed_RNA"/>
</dbReference>
<name>A0A7R9WCQ6_9STRA</name>
<evidence type="ECO:0000313" key="3">
    <source>
        <dbReference type="EMBL" id="CAD8320866.1"/>
    </source>
</evidence>
<proteinExistence type="predicted"/>
<gene>
    <name evidence="3" type="ORF">TDUB1175_LOCUS19282</name>
</gene>
<evidence type="ECO:0000256" key="1">
    <source>
        <dbReference type="SAM" id="MobiDB-lite"/>
    </source>
</evidence>
<evidence type="ECO:0000256" key="2">
    <source>
        <dbReference type="SAM" id="SignalP"/>
    </source>
</evidence>